<dbReference type="PIRSF" id="PIRSF038133">
    <property type="entry name" value="HAT_Nua4_EAF3/MRG15"/>
    <property type="match status" value="1"/>
</dbReference>
<name>A0A9R1XUX0_LACSA</name>
<dbReference type="PROSITE" id="PS51640">
    <property type="entry name" value="MRG"/>
    <property type="match status" value="1"/>
</dbReference>
<dbReference type="Gene3D" id="2.30.30.140">
    <property type="match status" value="1"/>
</dbReference>
<dbReference type="GO" id="GO:0000123">
    <property type="term" value="C:histone acetyltransferase complex"/>
    <property type="evidence" value="ECO:0000318"/>
    <property type="project" value="GO_Central"/>
</dbReference>
<dbReference type="Pfam" id="PF05712">
    <property type="entry name" value="MRG"/>
    <property type="match status" value="1"/>
</dbReference>
<dbReference type="Pfam" id="PF22732">
    <property type="entry name" value="MSL3_chromo-like"/>
    <property type="match status" value="1"/>
</dbReference>
<keyword evidence="3" id="KW-0805">Transcription regulation</keyword>
<dbReference type="InterPro" id="IPR000953">
    <property type="entry name" value="Chromo/chromo_shadow_dom"/>
</dbReference>
<evidence type="ECO:0000256" key="4">
    <source>
        <dbReference type="ARBA" id="ARBA00023163"/>
    </source>
</evidence>
<gene>
    <name evidence="8" type="ORF">LSAT_V11C200080850</name>
</gene>
<feature type="compositionally biased region" description="Polar residues" evidence="6">
    <location>
        <begin position="117"/>
        <end position="126"/>
    </location>
</feature>
<feature type="compositionally biased region" description="Basic and acidic residues" evidence="6">
    <location>
        <begin position="44"/>
        <end position="59"/>
    </location>
</feature>
<dbReference type="InterPro" id="IPR016197">
    <property type="entry name" value="Chromo-like_dom_sf"/>
</dbReference>
<dbReference type="Gene3D" id="1.10.274.30">
    <property type="entry name" value="MRG domain"/>
    <property type="match status" value="1"/>
</dbReference>
<accession>A0A9R1XUX0</accession>
<evidence type="ECO:0000256" key="5">
    <source>
        <dbReference type="ARBA" id="ARBA00023242"/>
    </source>
</evidence>
<dbReference type="InterPro" id="IPR008676">
    <property type="entry name" value="MRG"/>
</dbReference>
<feature type="compositionally biased region" description="Basic and acidic residues" evidence="6">
    <location>
        <begin position="103"/>
        <end position="115"/>
    </location>
</feature>
<keyword evidence="9" id="KW-1185">Reference proteome</keyword>
<keyword evidence="2" id="KW-0156">Chromatin regulator</keyword>
<keyword evidence="5" id="KW-0539">Nucleus</keyword>
<feature type="region of interest" description="Disordered" evidence="6">
    <location>
        <begin position="103"/>
        <end position="145"/>
    </location>
</feature>
<comment type="subcellular location">
    <subcellularLocation>
        <location evidence="1">Nucleus</location>
    </subcellularLocation>
</comment>
<dbReference type="GO" id="GO:1990841">
    <property type="term" value="F:promoter-specific chromatin binding"/>
    <property type="evidence" value="ECO:0007669"/>
    <property type="project" value="UniProtKB-ARBA"/>
</dbReference>
<dbReference type="Proteomes" id="UP000235145">
    <property type="component" value="Unassembled WGS sequence"/>
</dbReference>
<dbReference type="EMBL" id="NBSK02000002">
    <property type="protein sequence ID" value="KAJ0220142.1"/>
    <property type="molecule type" value="Genomic_DNA"/>
</dbReference>
<dbReference type="InterPro" id="IPR026541">
    <property type="entry name" value="MRG_dom"/>
</dbReference>
<organism evidence="8 9">
    <name type="scientific">Lactuca sativa</name>
    <name type="common">Garden lettuce</name>
    <dbReference type="NCBI Taxonomy" id="4236"/>
    <lineage>
        <taxon>Eukaryota</taxon>
        <taxon>Viridiplantae</taxon>
        <taxon>Streptophyta</taxon>
        <taxon>Embryophyta</taxon>
        <taxon>Tracheophyta</taxon>
        <taxon>Spermatophyta</taxon>
        <taxon>Magnoliopsida</taxon>
        <taxon>eudicotyledons</taxon>
        <taxon>Gunneridae</taxon>
        <taxon>Pentapetalae</taxon>
        <taxon>asterids</taxon>
        <taxon>campanulids</taxon>
        <taxon>Asterales</taxon>
        <taxon>Asteraceae</taxon>
        <taxon>Cichorioideae</taxon>
        <taxon>Cichorieae</taxon>
        <taxon>Lactucinae</taxon>
        <taxon>Lactuca</taxon>
    </lineage>
</organism>
<dbReference type="SUPFAM" id="SSF54160">
    <property type="entry name" value="Chromo domain-like"/>
    <property type="match status" value="1"/>
</dbReference>
<dbReference type="InterPro" id="IPR038217">
    <property type="entry name" value="MRG_C_sf"/>
</dbReference>
<dbReference type="PANTHER" id="PTHR10880">
    <property type="entry name" value="MORTALITY FACTOR 4-LIKE PROTEIN"/>
    <property type="match status" value="1"/>
</dbReference>
<dbReference type="GO" id="GO:0048586">
    <property type="term" value="P:regulation of long-day photoperiodism, flowering"/>
    <property type="evidence" value="ECO:0007669"/>
    <property type="project" value="UniProtKB-ARBA"/>
</dbReference>
<dbReference type="GO" id="GO:0006355">
    <property type="term" value="P:regulation of DNA-templated transcription"/>
    <property type="evidence" value="ECO:0007669"/>
    <property type="project" value="InterPro"/>
</dbReference>
<dbReference type="SMART" id="SM00298">
    <property type="entry name" value="CHROMO"/>
    <property type="match status" value="1"/>
</dbReference>
<reference evidence="8 9" key="1">
    <citation type="journal article" date="2017" name="Nat. Commun.">
        <title>Genome assembly with in vitro proximity ligation data and whole-genome triplication in lettuce.</title>
        <authorList>
            <person name="Reyes-Chin-Wo S."/>
            <person name="Wang Z."/>
            <person name="Yang X."/>
            <person name="Kozik A."/>
            <person name="Arikit S."/>
            <person name="Song C."/>
            <person name="Xia L."/>
            <person name="Froenicke L."/>
            <person name="Lavelle D.O."/>
            <person name="Truco M.J."/>
            <person name="Xia R."/>
            <person name="Zhu S."/>
            <person name="Xu C."/>
            <person name="Xu H."/>
            <person name="Xu X."/>
            <person name="Cox K."/>
            <person name="Korf I."/>
            <person name="Meyers B.C."/>
            <person name="Michelmore R.W."/>
        </authorList>
    </citation>
    <scope>NUCLEOTIDE SEQUENCE [LARGE SCALE GENOMIC DNA]</scope>
    <source>
        <strain evidence="9">cv. Salinas</strain>
        <tissue evidence="8">Seedlings</tissue>
    </source>
</reference>
<dbReference type="FunFam" id="1.10.274.30:FF:000005">
    <property type="entry name" value="Chromatin modification-related protein EAF3"/>
    <property type="match status" value="1"/>
</dbReference>
<feature type="domain" description="Chromo" evidence="7">
    <location>
        <begin position="52"/>
        <end position="107"/>
    </location>
</feature>
<evidence type="ECO:0000256" key="1">
    <source>
        <dbReference type="ARBA" id="ARBA00004123"/>
    </source>
</evidence>
<evidence type="ECO:0000259" key="7">
    <source>
        <dbReference type="SMART" id="SM00298"/>
    </source>
</evidence>
<proteinExistence type="predicted"/>
<feature type="region of interest" description="Disordered" evidence="6">
    <location>
        <begin position="1"/>
        <end position="59"/>
    </location>
</feature>
<dbReference type="AlphaFoldDB" id="A0A9R1XUX0"/>
<dbReference type="InterPro" id="IPR053820">
    <property type="entry name" value="MSL3_chromo-like"/>
</dbReference>
<keyword evidence="4" id="KW-0804">Transcription</keyword>
<dbReference type="PANTHER" id="PTHR10880:SF15">
    <property type="entry name" value="MSL COMPLEX SUBUNIT 3"/>
    <property type="match status" value="1"/>
</dbReference>
<comment type="caution">
    <text evidence="8">The sequence shown here is derived from an EMBL/GenBank/DDBJ whole genome shotgun (WGS) entry which is preliminary data.</text>
</comment>
<evidence type="ECO:0000256" key="3">
    <source>
        <dbReference type="ARBA" id="ARBA00023015"/>
    </source>
</evidence>
<evidence type="ECO:0000313" key="8">
    <source>
        <dbReference type="EMBL" id="KAJ0220142.1"/>
    </source>
</evidence>
<evidence type="ECO:0000313" key="9">
    <source>
        <dbReference type="Proteomes" id="UP000235145"/>
    </source>
</evidence>
<sequence length="312" mass="35785">MNQIPLKVKPRNQKEAGLSRATTLMGSSKEDSANGADNSAANRRRADSNSKLFSDGEKVQKSEIRKNEWKYFVHYLGWSKTWDEWVGVDRLMKNTEENILKQQALDKKQGVDRNSKSGKSTQTKPKVSSGAKGKKRKNDSSTEKENASVENLINIQIPSALKKQLVDDWEFVNEQDKLVELPRSPNIDDIFEKYLEYRSKKDGMMTDSVGVGEILKGLRCYFDRALPIILLYNKERHQYHEAVADDVSPSTIYGAEHLLRLFVKLPDLLPYVNIEEDLVTRLHQKFVDFLKFLQKNRNSFFVSSYDGSKVSD</sequence>
<evidence type="ECO:0000256" key="2">
    <source>
        <dbReference type="ARBA" id="ARBA00022853"/>
    </source>
</evidence>
<dbReference type="GO" id="GO:0006325">
    <property type="term" value="P:chromatin organization"/>
    <property type="evidence" value="ECO:0007669"/>
    <property type="project" value="UniProtKB-KW"/>
</dbReference>
<protein>
    <recommendedName>
        <fullName evidence="7">Chromo domain-containing protein</fullName>
    </recommendedName>
</protein>
<evidence type="ECO:0000256" key="6">
    <source>
        <dbReference type="SAM" id="MobiDB-lite"/>
    </source>
</evidence>
<dbReference type="GO" id="GO:0005634">
    <property type="term" value="C:nucleus"/>
    <property type="evidence" value="ECO:0007669"/>
    <property type="project" value="UniProtKB-SubCell"/>
</dbReference>